<accession>A0A0K8NVH7</accession>
<gene>
    <name evidence="2" type="ORF">ISF6_4053</name>
</gene>
<evidence type="ECO:0000313" key="2">
    <source>
        <dbReference type="EMBL" id="GAP34274.1"/>
    </source>
</evidence>
<dbReference type="Proteomes" id="UP000037660">
    <property type="component" value="Unassembled WGS sequence"/>
</dbReference>
<evidence type="ECO:0000313" key="3">
    <source>
        <dbReference type="Proteomes" id="UP000037660"/>
    </source>
</evidence>
<dbReference type="RefSeq" id="WP_054018395.1">
    <property type="nucleotide sequence ID" value="NZ_BBYR01000006.1"/>
</dbReference>
<dbReference type="STRING" id="1547922.ISF6_4053"/>
<sequence>MASSPSPDPRPAVVLHGGPVALPTLLGNGTNGTPRLPTGGKIRAGIKVLTRRAAEVPRAQAIYDQGLNQGQSFDQIERALAEACPELKSPLVPRNVPWFTVRAQDFPNPELATQILDLHGEDRGEGRRLYRFPVVFPTDRWQSVMPHELATWGAQDKRFWSEYSTDGRWRHCMTHAPVPVDATGRRTVRLFGGRKAIPREDNGGLCQPESCPEYQQRQCNLTGRLLFFIPGIRSISAFELHTRSFYAMNAAIRTFETVAFLRGGRLAGFLDRQGTPFYLTKRLMEVAHIDDHGRPVRVPQWIIELEAPVDVATLMREQDDQDTVLLQADGAARVLQGHRKSASSTPGKGPESVDEPVAASDSTADGMPPTLEHVLGRLAAMGVPAQTWMSYAATRWGPGWKLNPQGRARAFGELERFRNDPKGYADKVNAELQQVAS</sequence>
<protein>
    <submittedName>
        <fullName evidence="2">Uncharacterized protein</fullName>
    </submittedName>
</protein>
<feature type="region of interest" description="Disordered" evidence="1">
    <location>
        <begin position="336"/>
        <end position="370"/>
    </location>
</feature>
<reference evidence="3" key="1">
    <citation type="submission" date="2015-07" db="EMBL/GenBank/DDBJ databases">
        <title>Discovery of a poly(ethylene terephthalate assimilation.</title>
        <authorList>
            <person name="Yoshida S."/>
            <person name="Hiraga K."/>
            <person name="Takehana T."/>
            <person name="Taniguchi I."/>
            <person name="Yamaji H."/>
            <person name="Maeda Y."/>
            <person name="Toyohara K."/>
            <person name="Miyamoto K."/>
            <person name="Kimura Y."/>
            <person name="Oda K."/>
        </authorList>
    </citation>
    <scope>NUCLEOTIDE SEQUENCE [LARGE SCALE GENOMIC DNA]</scope>
    <source>
        <strain evidence="3">NBRC 110686 / TISTR 2288 / 201-F6</strain>
    </source>
</reference>
<dbReference type="EMBL" id="BBYR01000006">
    <property type="protein sequence ID" value="GAP34274.1"/>
    <property type="molecule type" value="Genomic_DNA"/>
</dbReference>
<keyword evidence="3" id="KW-1185">Reference proteome</keyword>
<dbReference type="OrthoDB" id="8951748at2"/>
<dbReference type="AlphaFoldDB" id="A0A0K8NVH7"/>
<dbReference type="Pfam" id="PF18897">
    <property type="entry name" value="Gp3-like"/>
    <property type="match status" value="1"/>
</dbReference>
<evidence type="ECO:0000256" key="1">
    <source>
        <dbReference type="SAM" id="MobiDB-lite"/>
    </source>
</evidence>
<proteinExistence type="predicted"/>
<organism evidence="2 3">
    <name type="scientific">Piscinibacter sakaiensis</name>
    <name type="common">Ideonella sakaiensis</name>
    <dbReference type="NCBI Taxonomy" id="1547922"/>
    <lineage>
        <taxon>Bacteria</taxon>
        <taxon>Pseudomonadati</taxon>
        <taxon>Pseudomonadota</taxon>
        <taxon>Betaproteobacteria</taxon>
        <taxon>Burkholderiales</taxon>
        <taxon>Sphaerotilaceae</taxon>
        <taxon>Piscinibacter</taxon>
    </lineage>
</organism>
<comment type="caution">
    <text evidence="2">The sequence shown here is derived from an EMBL/GenBank/DDBJ whole genome shotgun (WGS) entry which is preliminary data.</text>
</comment>
<dbReference type="InterPro" id="IPR043991">
    <property type="entry name" value="Gp3-like"/>
</dbReference>
<reference evidence="2 3" key="2">
    <citation type="journal article" date="2016" name="Science">
        <title>A bacterium that degrades and assimilates poly(ethylene terephthalate).</title>
        <authorList>
            <person name="Yoshida S."/>
            <person name="Hiraga K."/>
            <person name="Takehana T."/>
            <person name="Taniguchi I."/>
            <person name="Yamaji H."/>
            <person name="Maeda Y."/>
            <person name="Toyohara K."/>
            <person name="Miyamoto K."/>
            <person name="Kimura Y."/>
            <person name="Oda K."/>
        </authorList>
    </citation>
    <scope>NUCLEOTIDE SEQUENCE [LARGE SCALE GENOMIC DNA]</scope>
    <source>
        <strain evidence="3">NBRC 110686 / TISTR 2288 / 201-F6</strain>
    </source>
</reference>
<name>A0A0K8NVH7_PISS1</name>